<evidence type="ECO:0000256" key="7">
    <source>
        <dbReference type="ARBA" id="ARBA00023242"/>
    </source>
</evidence>
<keyword evidence="6 8" id="KW-0804">Transcription</keyword>
<organism evidence="10 11">
    <name type="scientific">Diutina rugosa</name>
    <name type="common">Yeast</name>
    <name type="synonym">Candida rugosa</name>
    <dbReference type="NCBI Taxonomy" id="5481"/>
    <lineage>
        <taxon>Eukaryota</taxon>
        <taxon>Fungi</taxon>
        <taxon>Dikarya</taxon>
        <taxon>Ascomycota</taxon>
        <taxon>Saccharomycotina</taxon>
        <taxon>Pichiomycetes</taxon>
        <taxon>Debaryomycetaceae</taxon>
        <taxon>Diutina</taxon>
    </lineage>
</organism>
<dbReference type="Proteomes" id="UP000449547">
    <property type="component" value="Unassembled WGS sequence"/>
</dbReference>
<evidence type="ECO:0000256" key="9">
    <source>
        <dbReference type="SAM" id="MobiDB-lite"/>
    </source>
</evidence>
<gene>
    <name evidence="8" type="primary">RRT14</name>
    <name evidence="10" type="ORF">DIURU_000685</name>
</gene>
<keyword evidence="7 8" id="KW-0539">Nucleus</keyword>
<feature type="compositionally biased region" description="Acidic residues" evidence="9">
    <location>
        <begin position="190"/>
        <end position="201"/>
    </location>
</feature>
<evidence type="ECO:0000256" key="8">
    <source>
        <dbReference type="RuleBase" id="RU362137"/>
    </source>
</evidence>
<comment type="function">
    <text evidence="1 8">Involved in ribosome biogenesis, probably through modulation of rDNA transcription.</text>
</comment>
<evidence type="ECO:0000256" key="1">
    <source>
        <dbReference type="ARBA" id="ARBA00002711"/>
    </source>
</evidence>
<evidence type="ECO:0000313" key="10">
    <source>
        <dbReference type="EMBL" id="KAA8907001.1"/>
    </source>
</evidence>
<dbReference type="OMA" id="LNNTKQV"/>
<dbReference type="VEuPathDB" id="FungiDB:DIURU_000685"/>
<keyword evidence="5 8" id="KW-0805">Transcription regulation</keyword>
<protein>
    <recommendedName>
        <fullName evidence="4 8">Regulator of rDNA transcription 14</fullName>
    </recommendedName>
</protein>
<dbReference type="EMBL" id="SWFT01000027">
    <property type="protein sequence ID" value="KAA8907001.1"/>
    <property type="molecule type" value="Genomic_DNA"/>
</dbReference>
<dbReference type="Pfam" id="PF17075">
    <property type="entry name" value="RRT14"/>
    <property type="match status" value="1"/>
</dbReference>
<dbReference type="AlphaFoldDB" id="A0A642UWX8"/>
<evidence type="ECO:0000256" key="5">
    <source>
        <dbReference type="ARBA" id="ARBA00023015"/>
    </source>
</evidence>
<evidence type="ECO:0000256" key="6">
    <source>
        <dbReference type="ARBA" id="ARBA00023163"/>
    </source>
</evidence>
<feature type="region of interest" description="Disordered" evidence="9">
    <location>
        <begin position="139"/>
        <end position="201"/>
    </location>
</feature>
<dbReference type="GO" id="GO:0005730">
    <property type="term" value="C:nucleolus"/>
    <property type="evidence" value="ECO:0007669"/>
    <property type="project" value="UniProtKB-SubCell"/>
</dbReference>
<comment type="caution">
    <text evidence="10">The sequence shown here is derived from an EMBL/GenBank/DDBJ whole genome shotgun (WGS) entry which is preliminary data.</text>
</comment>
<evidence type="ECO:0000256" key="3">
    <source>
        <dbReference type="ARBA" id="ARBA00007142"/>
    </source>
</evidence>
<keyword evidence="11" id="KW-1185">Reference proteome</keyword>
<sequence>MSFVSSTSKARAEASVNKLLAGLIPDAQQRKQTKKPKSSTELLAAQFETPVNVVSKRDRQKKNKLVKKKQEEQKRFEKLVKYKVIKSHKNNATEAEQKYLKKLIKRNVNQLKMLEEYEDFAVEDEIKELERELAAEIEAKQKKRKDKSLSTTHTKSVSSGLTDRYNNLVKEGKISVPGLTPGLAPVDYVSSDEEEEDGDED</sequence>
<dbReference type="OrthoDB" id="4069371at2759"/>
<reference evidence="10 11" key="1">
    <citation type="submission" date="2019-07" db="EMBL/GenBank/DDBJ databases">
        <title>Genome assembly of two rare yeast pathogens: Diutina rugosa and Trichomonascus ciferrii.</title>
        <authorList>
            <person name="Mixao V."/>
            <person name="Saus E."/>
            <person name="Hansen A."/>
            <person name="Lass-Flor C."/>
            <person name="Gabaldon T."/>
        </authorList>
    </citation>
    <scope>NUCLEOTIDE SEQUENCE [LARGE SCALE GENOMIC DNA]</scope>
    <source>
        <strain evidence="10 11">CBS 613</strain>
    </source>
</reference>
<name>A0A642UWX8_DIURU</name>
<dbReference type="InterPro" id="IPR031404">
    <property type="entry name" value="Rrt14"/>
</dbReference>
<proteinExistence type="inferred from homology"/>
<evidence type="ECO:0000313" key="11">
    <source>
        <dbReference type="Proteomes" id="UP000449547"/>
    </source>
</evidence>
<evidence type="ECO:0000256" key="2">
    <source>
        <dbReference type="ARBA" id="ARBA00004604"/>
    </source>
</evidence>
<feature type="compositionally biased region" description="Polar residues" evidence="9">
    <location>
        <begin position="149"/>
        <end position="165"/>
    </location>
</feature>
<accession>A0A642UWX8</accession>
<comment type="similarity">
    <text evidence="3 8">Belongs to the RRT14 family.</text>
</comment>
<comment type="subcellular location">
    <subcellularLocation>
        <location evidence="2 8">Nucleus</location>
        <location evidence="2 8">Nucleolus</location>
    </subcellularLocation>
</comment>
<evidence type="ECO:0000256" key="4">
    <source>
        <dbReference type="ARBA" id="ARBA00014115"/>
    </source>
</evidence>